<keyword evidence="2" id="KW-1185">Reference proteome</keyword>
<accession>A0ACC3YKY7</accession>
<comment type="caution">
    <text evidence="1">The sequence shown here is derived from an EMBL/GenBank/DDBJ whole genome shotgun (WGS) entry which is preliminary data.</text>
</comment>
<protein>
    <submittedName>
        <fullName evidence="1">Uncharacterized protein</fullName>
    </submittedName>
</protein>
<proteinExistence type="predicted"/>
<reference evidence="1 2" key="1">
    <citation type="journal article" date="2020" name="Phytopathology">
        <title>Genome Sequence Resources of Colletotrichum truncatum, C. plurivorum, C. musicola, and C. sojae: Four Species Pathogenic to Soybean (Glycine max).</title>
        <authorList>
            <person name="Rogerio F."/>
            <person name="Boufleur T.R."/>
            <person name="Ciampi-Guillardi M."/>
            <person name="Sukno S.A."/>
            <person name="Thon M.R."/>
            <person name="Massola Junior N.S."/>
            <person name="Baroncelli R."/>
        </authorList>
    </citation>
    <scope>NUCLEOTIDE SEQUENCE [LARGE SCALE GENOMIC DNA]</scope>
    <source>
        <strain evidence="1 2">CMES1059</strain>
    </source>
</reference>
<sequence>MRLINAISSLLFLQPLGALACDGYLHCHCYNSDGKPNDVATKAVCDRYSTSNANMIESNPWSDGAKECKYVGPEGAWRGAGKTRGWHAYAFSNCDWRVMCQNAGATGSDSSCRDKPPLGGKSSPKGTLDVPHN</sequence>
<organism evidence="1 2">
    <name type="scientific">Colletotrichum truncatum</name>
    <name type="common">Anthracnose fungus</name>
    <name type="synonym">Colletotrichum capsici</name>
    <dbReference type="NCBI Taxonomy" id="5467"/>
    <lineage>
        <taxon>Eukaryota</taxon>
        <taxon>Fungi</taxon>
        <taxon>Dikarya</taxon>
        <taxon>Ascomycota</taxon>
        <taxon>Pezizomycotina</taxon>
        <taxon>Sordariomycetes</taxon>
        <taxon>Hypocreomycetidae</taxon>
        <taxon>Glomerellales</taxon>
        <taxon>Glomerellaceae</taxon>
        <taxon>Colletotrichum</taxon>
        <taxon>Colletotrichum truncatum species complex</taxon>
    </lineage>
</organism>
<gene>
    <name evidence="1" type="ORF">CTRU02_211524</name>
</gene>
<dbReference type="EMBL" id="VUJX02000008">
    <property type="protein sequence ID" value="KAL0932561.1"/>
    <property type="molecule type" value="Genomic_DNA"/>
</dbReference>
<name>A0ACC3YKY7_COLTU</name>
<evidence type="ECO:0000313" key="1">
    <source>
        <dbReference type="EMBL" id="KAL0932561.1"/>
    </source>
</evidence>
<evidence type="ECO:0000313" key="2">
    <source>
        <dbReference type="Proteomes" id="UP000805649"/>
    </source>
</evidence>
<dbReference type="Proteomes" id="UP000805649">
    <property type="component" value="Unassembled WGS sequence"/>
</dbReference>